<feature type="domain" description="Fumarylacetoacetase-like C-terminal" evidence="1">
    <location>
        <begin position="82"/>
        <end position="329"/>
    </location>
</feature>
<gene>
    <name evidence="3" type="ORF">OF122_14470</name>
</gene>
<dbReference type="PANTHER" id="PTHR43211:SF1">
    <property type="entry name" value="BLL6422 PROTEIN"/>
    <property type="match status" value="1"/>
</dbReference>
<dbReference type="Pfam" id="PF18288">
    <property type="entry name" value="FAA_hydro_N_2"/>
    <property type="match status" value="1"/>
</dbReference>
<proteinExistence type="predicted"/>
<keyword evidence="3" id="KW-0378">Hydrolase</keyword>
<feature type="domain" description="Fumarylacetoacetase N-terminal" evidence="2">
    <location>
        <begin position="1"/>
        <end position="77"/>
    </location>
</feature>
<dbReference type="RefSeq" id="WP_264224898.1">
    <property type="nucleotide sequence ID" value="NZ_CP107716.1"/>
</dbReference>
<keyword evidence="4" id="KW-1185">Reference proteome</keyword>
<dbReference type="GO" id="GO:0016787">
    <property type="term" value="F:hydrolase activity"/>
    <property type="evidence" value="ECO:0007669"/>
    <property type="project" value="UniProtKB-KW"/>
</dbReference>
<protein>
    <submittedName>
        <fullName evidence="3">Fumarylacetoacetate hydrolase family protein</fullName>
    </submittedName>
</protein>
<name>A0ABY6IKY5_9HYPH</name>
<evidence type="ECO:0000259" key="1">
    <source>
        <dbReference type="Pfam" id="PF01557"/>
    </source>
</evidence>
<organism evidence="3 4">
    <name type="scientific">Pelagibacterium flavum</name>
    <dbReference type="NCBI Taxonomy" id="2984530"/>
    <lineage>
        <taxon>Bacteria</taxon>
        <taxon>Pseudomonadati</taxon>
        <taxon>Pseudomonadota</taxon>
        <taxon>Alphaproteobacteria</taxon>
        <taxon>Hyphomicrobiales</taxon>
        <taxon>Devosiaceae</taxon>
        <taxon>Pelagibacterium</taxon>
    </lineage>
</organism>
<dbReference type="InterPro" id="IPR036663">
    <property type="entry name" value="Fumarylacetoacetase_C_sf"/>
</dbReference>
<dbReference type="PANTHER" id="PTHR43211">
    <property type="entry name" value="FUMARYLACETOACETATE HYDROLASE"/>
    <property type="match status" value="1"/>
</dbReference>
<dbReference type="InterPro" id="IPR041072">
    <property type="entry name" value="FAA_hydro_N"/>
</dbReference>
<dbReference type="Proteomes" id="UP001163882">
    <property type="component" value="Chromosome"/>
</dbReference>
<dbReference type="SUPFAM" id="SSF56529">
    <property type="entry name" value="FAH"/>
    <property type="match status" value="1"/>
</dbReference>
<reference evidence="3" key="1">
    <citation type="submission" date="2022-10" db="EMBL/GenBank/DDBJ databases">
        <title>YIM 151497 complete genome.</title>
        <authorList>
            <person name="Chen X."/>
        </authorList>
    </citation>
    <scope>NUCLEOTIDE SEQUENCE</scope>
    <source>
        <strain evidence="3">YIM 151497</strain>
    </source>
</reference>
<dbReference type="InterPro" id="IPR011234">
    <property type="entry name" value="Fumarylacetoacetase-like_C"/>
</dbReference>
<evidence type="ECO:0000313" key="3">
    <source>
        <dbReference type="EMBL" id="UYQ71243.1"/>
    </source>
</evidence>
<evidence type="ECO:0000259" key="2">
    <source>
        <dbReference type="Pfam" id="PF18288"/>
    </source>
</evidence>
<dbReference type="EMBL" id="CP107716">
    <property type="protein sequence ID" value="UYQ71243.1"/>
    <property type="molecule type" value="Genomic_DNA"/>
</dbReference>
<accession>A0ABY6IKY5</accession>
<evidence type="ECO:0000313" key="4">
    <source>
        <dbReference type="Proteomes" id="UP001163882"/>
    </source>
</evidence>
<dbReference type="Gene3D" id="3.90.850.10">
    <property type="entry name" value="Fumarylacetoacetase-like, C-terminal domain"/>
    <property type="match status" value="1"/>
</dbReference>
<dbReference type="Pfam" id="PF01557">
    <property type="entry name" value="FAA_hydrolase"/>
    <property type="match status" value="1"/>
</dbReference>
<sequence>MKLATLRNGRPDGHLVIVSKDLARFASAGRIASNLQDALDEWERCAPILRAVSDQLNNGEIAGMPFDPREALAPLPRAYQWIDGSGYMVHLDRVRTLKGSRDEELQNERPLMYQGGSDSFVAPTGPIVVPEDGLAVDFEAEVVVVTGHVPMRPSREVASAAIRLIGICNDVSLRRLVLDDLQNGFGFFHAKPATSFAPIFVTPDELGESWKDNRLHLKVRVHVNNSLYGQPNAGKDMRFDFADLIVTAAQTRELGVGTIIGSGTVANAHDEILPLKHDGIGFGCIAEARTAEKSKIGKARTPFLALGDIVRINAVDADNRSVFGSIEQVVKLLASAEGR</sequence>